<protein>
    <submittedName>
        <fullName evidence="2">(pine wood nematode) hypothetical protein</fullName>
    </submittedName>
</protein>
<feature type="transmembrane region" description="Helical" evidence="1">
    <location>
        <begin position="275"/>
        <end position="298"/>
    </location>
</feature>
<dbReference type="Pfam" id="PF10317">
    <property type="entry name" value="7TM_GPCR_Srd"/>
    <property type="match status" value="1"/>
</dbReference>
<feature type="transmembrane region" description="Helical" evidence="1">
    <location>
        <begin position="193"/>
        <end position="213"/>
    </location>
</feature>
<dbReference type="EMBL" id="CAJFCV020000005">
    <property type="protein sequence ID" value="CAG9126683.1"/>
    <property type="molecule type" value="Genomic_DNA"/>
</dbReference>
<keyword evidence="1" id="KW-0472">Membrane</keyword>
<feature type="transmembrane region" description="Helical" evidence="1">
    <location>
        <begin position="53"/>
        <end position="78"/>
    </location>
</feature>
<keyword evidence="1" id="KW-1133">Transmembrane helix</keyword>
<feature type="transmembrane region" description="Helical" evidence="1">
    <location>
        <begin position="130"/>
        <end position="153"/>
    </location>
</feature>
<dbReference type="InterPro" id="IPR019421">
    <property type="entry name" value="7TM_GPCR_serpentine_rcpt_Srd"/>
</dbReference>
<keyword evidence="4" id="KW-1185">Reference proteome</keyword>
<dbReference type="SMR" id="A0A1I7RXR8"/>
<feature type="transmembrane region" description="Helical" evidence="1">
    <location>
        <begin position="245"/>
        <end position="263"/>
    </location>
</feature>
<dbReference type="PANTHER" id="PTHR22943:SF248">
    <property type="entry name" value="SEVEN TM RECEPTOR"/>
    <property type="match status" value="1"/>
</dbReference>
<organism evidence="3 5">
    <name type="scientific">Bursaphelenchus xylophilus</name>
    <name type="common">Pinewood nematode worm</name>
    <name type="synonym">Aphelenchoides xylophilus</name>
    <dbReference type="NCBI Taxonomy" id="6326"/>
    <lineage>
        <taxon>Eukaryota</taxon>
        <taxon>Metazoa</taxon>
        <taxon>Ecdysozoa</taxon>
        <taxon>Nematoda</taxon>
        <taxon>Chromadorea</taxon>
        <taxon>Rhabditida</taxon>
        <taxon>Tylenchina</taxon>
        <taxon>Tylenchomorpha</taxon>
        <taxon>Aphelenchoidea</taxon>
        <taxon>Aphelenchoididae</taxon>
        <taxon>Bursaphelenchus</taxon>
    </lineage>
</organism>
<reference evidence="2" key="2">
    <citation type="submission" date="2020-09" db="EMBL/GenBank/DDBJ databases">
        <authorList>
            <person name="Kikuchi T."/>
        </authorList>
    </citation>
    <scope>NUCLEOTIDE SEQUENCE</scope>
    <source>
        <strain evidence="2">Ka4C1</strain>
    </source>
</reference>
<accession>A0A1I7RXR8</accession>
<feature type="transmembrane region" description="Helical" evidence="1">
    <location>
        <begin position="12"/>
        <end position="32"/>
    </location>
</feature>
<dbReference type="EMBL" id="CAJFDI010000005">
    <property type="protein sequence ID" value="CAD5233133.1"/>
    <property type="molecule type" value="Genomic_DNA"/>
</dbReference>
<name>A0A1I7RXR8_BURXY</name>
<dbReference type="Proteomes" id="UP000582659">
    <property type="component" value="Unassembled WGS sequence"/>
</dbReference>
<evidence type="ECO:0000256" key="1">
    <source>
        <dbReference type="SAM" id="Phobius"/>
    </source>
</evidence>
<dbReference type="Proteomes" id="UP000095284">
    <property type="component" value="Unplaced"/>
</dbReference>
<dbReference type="SUPFAM" id="SSF81321">
    <property type="entry name" value="Family A G protein-coupled receptor-like"/>
    <property type="match status" value="1"/>
</dbReference>
<evidence type="ECO:0000313" key="3">
    <source>
        <dbReference type="Proteomes" id="UP000095284"/>
    </source>
</evidence>
<keyword evidence="1" id="KW-0812">Transmembrane</keyword>
<dbReference type="PANTHER" id="PTHR22943">
    <property type="entry name" value="7-TRANSMEMBRANE DOMAIN RECEPTOR C.ELEGANS"/>
    <property type="match status" value="1"/>
</dbReference>
<dbReference type="eggNOG" id="ENOG502SXFU">
    <property type="taxonomic scope" value="Eukaryota"/>
</dbReference>
<gene>
    <name evidence="2" type="ORF">BXYJ_LOCUS13224</name>
</gene>
<dbReference type="PROSITE" id="PS51257">
    <property type="entry name" value="PROKAR_LIPOPROTEIN"/>
    <property type="match status" value="1"/>
</dbReference>
<proteinExistence type="predicted"/>
<dbReference type="AlphaFoldDB" id="A0A1I7RXR8"/>
<evidence type="ECO:0000313" key="4">
    <source>
        <dbReference type="Proteomes" id="UP000659654"/>
    </source>
</evidence>
<dbReference type="OrthoDB" id="5816683at2759"/>
<evidence type="ECO:0000313" key="2">
    <source>
        <dbReference type="EMBL" id="CAD5233133.1"/>
    </source>
</evidence>
<dbReference type="WBParaSite" id="BXY_0553500.1">
    <property type="protein sequence ID" value="BXY_0553500.1"/>
    <property type="gene ID" value="BXY_0553500"/>
</dbReference>
<sequence length="317" mass="35266">MELTRTTVHSFLDFWTGLLGIIACTLVIFLSITRVKNRALQVYSIMMVTTASVELAQAITTVATFTTGCFGNKIVFMLVDNPWYPKQQSMTYFAVGLQLFLMFLSVSMLPLQFVYRYGVMRGKPFTKVQLLGMFFISVCFAGLHGGLTPFTFLPASPKYDIALREALDAPPDQPLPGYLVGDVHEFNVMAAHFGNVLVIMASSYAVIIIMIILSKNTVTLKSTDSVSKQTQAVQRQVTQIIYLQALYPVIFVCLPCLLFPIYAVQGKAAPYVAEWAVYSMHTPPLINSLAVIMCVPSYRHFVSKPFRSEKVVSTSNS</sequence>
<evidence type="ECO:0000313" key="5">
    <source>
        <dbReference type="WBParaSite" id="BXY_0553500.1"/>
    </source>
</evidence>
<reference evidence="5" key="1">
    <citation type="submission" date="2016-11" db="UniProtKB">
        <authorList>
            <consortium name="WormBaseParasite"/>
        </authorList>
    </citation>
    <scope>IDENTIFICATION</scope>
</reference>
<dbReference type="Proteomes" id="UP000659654">
    <property type="component" value="Unassembled WGS sequence"/>
</dbReference>
<feature type="transmembrane region" description="Helical" evidence="1">
    <location>
        <begin position="90"/>
        <end position="109"/>
    </location>
</feature>